<organism evidence="1 2">
    <name type="scientific">Methanobrevibacter ruminantium (strain ATCC 35063 / DSM 1093 / JCM 13430 / OCM 146 / M1)</name>
    <name type="common">Methanobacterium ruminantium</name>
    <dbReference type="NCBI Taxonomy" id="634498"/>
    <lineage>
        <taxon>Archaea</taxon>
        <taxon>Methanobacteriati</taxon>
        <taxon>Methanobacteriota</taxon>
        <taxon>Methanomada group</taxon>
        <taxon>Methanobacteria</taxon>
        <taxon>Methanobacteriales</taxon>
        <taxon>Methanobacteriaceae</taxon>
        <taxon>Methanobrevibacter</taxon>
    </lineage>
</organism>
<dbReference type="Proteomes" id="UP000008680">
    <property type="component" value="Chromosome"/>
</dbReference>
<name>D3E2M7_METRM</name>
<dbReference type="HOGENOM" id="CLU_170793_1_0_2"/>
<dbReference type="EMBL" id="CP001719">
    <property type="protein sequence ID" value="ADC46788.1"/>
    <property type="molecule type" value="Genomic_DNA"/>
</dbReference>
<dbReference type="KEGG" id="mru:mru_0937"/>
<evidence type="ECO:0008006" key="3">
    <source>
        <dbReference type="Google" id="ProtNLM"/>
    </source>
</evidence>
<sequence length="87" mass="10059">MKAVSYIKRSNNRYVLVMNMNGKFKMPSEIASEMDLRINQISAVLSDLKKEDIVTCINEEEKVGRLYKLTDKGLEAYKVIKTNEEIQ</sequence>
<evidence type="ECO:0000313" key="1">
    <source>
        <dbReference type="EMBL" id="ADC46788.1"/>
    </source>
</evidence>
<accession>D3E2M7</accession>
<proteinExistence type="predicted"/>
<dbReference type="InterPro" id="IPR036390">
    <property type="entry name" value="WH_DNA-bd_sf"/>
</dbReference>
<dbReference type="SUPFAM" id="SSF46785">
    <property type="entry name" value="Winged helix' DNA-binding domain"/>
    <property type="match status" value="1"/>
</dbReference>
<evidence type="ECO:0000313" key="2">
    <source>
        <dbReference type="Proteomes" id="UP000008680"/>
    </source>
</evidence>
<gene>
    <name evidence="1" type="ordered locus">mru_0937</name>
</gene>
<dbReference type="PATRIC" id="fig|634498.28.peg.939"/>
<protein>
    <recommendedName>
        <fullName evidence="3">ArnR1-like winged helix-turn-helix domain-containing protein</fullName>
    </recommendedName>
</protein>
<dbReference type="AlphaFoldDB" id="D3E2M7"/>
<dbReference type="eggNOG" id="arCOG01057">
    <property type="taxonomic scope" value="Archaea"/>
</dbReference>
<reference evidence="1 2" key="1">
    <citation type="journal article" date="2010" name="PLoS ONE">
        <title>The genome sequence of the rumen methanogen Methanobrevibacter ruminantium reveals new possibilities for controlling ruminant methane emissions.</title>
        <authorList>
            <person name="Leahy S.C."/>
            <person name="Kelly W.J."/>
            <person name="Altermann E."/>
            <person name="Ronimus R.S."/>
            <person name="Yeoman C.J."/>
            <person name="Pacheco D.M."/>
            <person name="Li D."/>
            <person name="Kong Z."/>
            <person name="McTavish S."/>
            <person name="Sang C."/>
            <person name="Lambie S.C."/>
            <person name="Janssen P.H."/>
            <person name="Dey D."/>
            <person name="Attwood G.T."/>
        </authorList>
    </citation>
    <scope>NUCLEOTIDE SEQUENCE [LARGE SCALE GENOMIC DNA]</scope>
    <source>
        <strain evidence="2">ATCC 35063 / DSM 1093 / JCM 13430 / OCM 146 / M1</strain>
    </source>
</reference>
<keyword evidence="2" id="KW-1185">Reference proteome</keyword>
<dbReference type="Gene3D" id="1.10.10.10">
    <property type="entry name" value="Winged helix-like DNA-binding domain superfamily/Winged helix DNA-binding domain"/>
    <property type="match status" value="1"/>
</dbReference>
<dbReference type="InterPro" id="IPR036388">
    <property type="entry name" value="WH-like_DNA-bd_sf"/>
</dbReference>